<dbReference type="OrthoDB" id="74987at2759"/>
<feature type="coiled-coil region" evidence="1">
    <location>
        <begin position="311"/>
        <end position="391"/>
    </location>
</feature>
<keyword evidence="4" id="KW-1185">Reference proteome</keyword>
<feature type="coiled-coil region" evidence="1">
    <location>
        <begin position="542"/>
        <end position="610"/>
    </location>
</feature>
<accession>A0A1V9Y5X6</accession>
<organism evidence="3 4">
    <name type="scientific">Achlya hypogyna</name>
    <name type="common">Oomycete</name>
    <name type="synonym">Protoachlya hypogyna</name>
    <dbReference type="NCBI Taxonomy" id="1202772"/>
    <lineage>
        <taxon>Eukaryota</taxon>
        <taxon>Sar</taxon>
        <taxon>Stramenopiles</taxon>
        <taxon>Oomycota</taxon>
        <taxon>Saprolegniomycetes</taxon>
        <taxon>Saprolegniales</taxon>
        <taxon>Achlyaceae</taxon>
        <taxon>Achlya</taxon>
    </lineage>
</organism>
<dbReference type="EMBL" id="JNBR01002832">
    <property type="protein sequence ID" value="OQR81123.1"/>
    <property type="molecule type" value="Genomic_DNA"/>
</dbReference>
<feature type="coiled-coil region" evidence="1">
    <location>
        <begin position="96"/>
        <end position="151"/>
    </location>
</feature>
<name>A0A1V9Y5X6_ACHHY</name>
<evidence type="ECO:0000256" key="2">
    <source>
        <dbReference type="SAM" id="MobiDB-lite"/>
    </source>
</evidence>
<dbReference type="Proteomes" id="UP000243579">
    <property type="component" value="Unassembled WGS sequence"/>
</dbReference>
<protein>
    <submittedName>
        <fullName evidence="3">Uncharacterized protein</fullName>
    </submittedName>
</protein>
<comment type="caution">
    <text evidence="3">The sequence shown here is derived from an EMBL/GenBank/DDBJ whole genome shotgun (WGS) entry which is preliminary data.</text>
</comment>
<reference evidence="3 4" key="1">
    <citation type="journal article" date="2014" name="Genome Biol. Evol.">
        <title>The secreted proteins of Achlya hypogyna and Thraustotheca clavata identify the ancestral oomycete secretome and reveal gene acquisitions by horizontal gene transfer.</title>
        <authorList>
            <person name="Misner I."/>
            <person name="Blouin N."/>
            <person name="Leonard G."/>
            <person name="Richards T.A."/>
            <person name="Lane C.E."/>
        </authorList>
    </citation>
    <scope>NUCLEOTIDE SEQUENCE [LARGE SCALE GENOMIC DNA]</scope>
    <source>
        <strain evidence="3 4">ATCC 48635</strain>
    </source>
</reference>
<evidence type="ECO:0000313" key="4">
    <source>
        <dbReference type="Proteomes" id="UP000243579"/>
    </source>
</evidence>
<feature type="coiled-coil region" evidence="1">
    <location>
        <begin position="738"/>
        <end position="765"/>
    </location>
</feature>
<proteinExistence type="predicted"/>
<dbReference type="STRING" id="1202772.A0A1V9Y5X6"/>
<feature type="coiled-coil region" evidence="1">
    <location>
        <begin position="463"/>
        <end position="497"/>
    </location>
</feature>
<feature type="coiled-coil region" evidence="1">
    <location>
        <begin position="980"/>
        <end position="1028"/>
    </location>
</feature>
<feature type="coiled-coil region" evidence="1">
    <location>
        <begin position="809"/>
        <end position="843"/>
    </location>
</feature>
<feature type="coiled-coil region" evidence="1">
    <location>
        <begin position="639"/>
        <end position="705"/>
    </location>
</feature>
<evidence type="ECO:0000313" key="3">
    <source>
        <dbReference type="EMBL" id="OQR81123.1"/>
    </source>
</evidence>
<gene>
    <name evidence="3" type="ORF">ACHHYP_16723</name>
</gene>
<feature type="coiled-coil region" evidence="1">
    <location>
        <begin position="1261"/>
        <end position="1334"/>
    </location>
</feature>
<sequence length="1403" mass="155997">MDAKAKYKERYATLHKTYESRLQSLAAKFEATLRDLYADESLALLQQSATSRDFVGPRLHELVSHALADEKEHFIRALGDKLARKDAALKETLGAKAAVESQKKALLDELRRVVDQVEGLQGRFADVANDKSRLEADLHHLRDENNSLIEQVALRDEEASRWAAERQAFTSMQQDYVRLQAVYAKDQSFYDQTESKHAETIRDLTAKLATVEAEKAKWAADYNQISLQLQEQTLSTAHAKESIASVSPRLEAAQDEIARLRAQVAGAEDTTKVWRRKYESVGEQIELLVQEQVHEKELMTLGHEKEITRLLSELQQSRGNAEADAARWRADFDRLTQQLTEREASLRDATRAAESYEKDLATVQVAAGETKVALTKRIAQLEQEVAAVAKEGHGALEAERKARTTVEEQFASYKRMTDVKLASLQTSLAHQQEAAKRDVAAEKRLRWQEDAMKKHEQMLDGLKHKYEASMATLQDELKSAKSRALEAASECKRLESTTRQEARHEASQIALMRQEVARLAASSAQSKVAETTSALPGNYVPLAEHKAELDKLTAQLTLKLESAHAQAKEAWDAKQRAAIDAAVAATAQELVRAKEELAAALAARTEAESALLLERKHNVQWRAAVDDERSAKTVLVQRLEEATVNLGRLKQLVQDLQAVQKDLEGQLAAHQKAQAASDAASIDQVAQLTAEVTALKDKQRRAKEASQSASVAMQALEKEALTFKTAATEREATTAALLQDKAATIELLQANLQRLEAREQSTLALLKQEHAAHIDRLQAQVDAYATSQTALRDELQALQRTAATTSDAVAKLTALLDAANAELAEARAKAGRQKAKYDDLRSAHQALEAGLSASEQSQQTQQHQMALALSDLAQQRQRRVEKAKLNVHTVRLDYLAAKRAIEHELDEERRYLHDTIGLVVKSLDDARAQGRRHHNADMDRLRQTLTAAQDAAVRDCELALQTQAKREFEAQRSALEASWMQRLAQETTKLEQARSNLEEKNTAIEEASEQAQAQAAQIAALRQQLDAQTVATDADRRTLHGAIAEKDEALAARGREVHALEAAATLLHNKIAAAQQQALWACDALSDLGRRVAPAVDGLADVADLDGARFKQRVFSFADKAARASEDRQAAAVDAAVKPFKAELEKAPLVLRRTSSAEYGGDSVLAMAAPLAQELAAAKERIEGLTKDMAALREKYDAAKAKYAAARQLVERLAQERDDMRAYAERLQRDKQATEHSLTLQLDEAFQQHAADLDRVKVSHSRELDAIRQGHETRLVELEKEVEAQERKHARLRGVLGQQESDFKVELEAMAKRYHAAKQKLQRVMEEMVALKLRASAIDGDRLRHSQQHRTSNPAHDYGGSSAFRRTERESTTMHDLSLMMEQSLKASQSHFYATKRPSKDAT</sequence>
<evidence type="ECO:0000256" key="1">
    <source>
        <dbReference type="SAM" id="Coils"/>
    </source>
</evidence>
<keyword evidence="1" id="KW-0175">Coiled coil</keyword>
<feature type="region of interest" description="Disordered" evidence="2">
    <location>
        <begin position="1340"/>
        <end position="1370"/>
    </location>
</feature>
<feature type="coiled-coil region" evidence="1">
    <location>
        <begin position="1175"/>
        <end position="1233"/>
    </location>
</feature>